<dbReference type="PROSITE" id="PS00972">
    <property type="entry name" value="USP_1"/>
    <property type="match status" value="1"/>
</dbReference>
<sequence>MTVCLALCPPAIEALNKEKAWQIFIKDLLLICKNRPVRISSAEQFYLMATRCSGGSRPLVFFITLLFCELTETVKEYAKQSHEYFNLLCRLLNYACGSDVRLPQVDKLLNNEIVWLKKLRDQIVNTGETSIEDALLEGHLGITRELLAFQTPEKKFSIGSEKGGSNLIKELVEDFIFPASKIVLQSRKLNGEFPSDQAVPVCNTSPTVIAAFDLLVALCTNCVPNMKCLVTMLIEMFYANEPPLAEWEFMPPVGPRPLNGFVGLKNAGATCYMNSVIQQLFMIEPMRSGILAVEGAADDIEDEYVGDEKGENETNVDMGDQEERKDEEKPVSNKDDERKEYNLGVLKQIQLIFGHLACSKLQYYVPRGFWKHFKLWGEPVNLREQHDALEFFNSLVDSLDESLKCLGQSTILSKVMGGTFADQKICKDCPHRYQREEPFTTLNVDIRNHQNLLESLEQYVKGDLLEGANAYQCEKCNKKVDTVKRLVIKKLPKILAIQLKRFDYDWERESAIKFNDYFEFPREFDMEPYTVQGLAKIEGEIIDEDCENKGQSTKYKLFGVVVHSGQASGGHYYSYILHRGQDGQFKWYKFDDGDVTECKMDDDEEMKNQCFGGEYLGEVFDHMLKRMAYRRQKRWWNAYILFYERLDEVDDEKVIYKKLQDLTVVNKPSQVKMPSTIERCVRKQNILFMHERSQFCPEYFQFVKKLLTCNQVFQQPCQSDKLSPDAEQLAMISTELASKFLFNVGFHTKKALRGSANEWYETLSCHLRPSKKVRNWFAHHALFAHPNRFAEYLLECPTSEVRSAFCKILVCLAHFSLRDGPCPPPLVQGLYAGQSADPNASLSDHILLSVLQLLKKEVSEHGRHLQQYFHLFLMYANLGVEEKMQLLKLNVASLFMLVALDEGPGPPIKYQYAELTRLYSVVSILVKSCDVSSRCLSSNILIYTYVHDTTCKMCIESTSSPSDLSKDNYDGIIIDCACTYAFFTLHQGDPVKPNPHGDVNPQTHQPLMTIQPQVVELLYGRNSYVKKLIEDCNNSDDTTRLLRFCSWENPHFSSTVLSELLWQARIPDDRDGLFDTVQRSKNHYQKRAYQCIKMMVTLFTLCRPAAEMLQSNGDLKRKWTWAIEWLNDELERRPYAGNTQYFLERSNSAKVTLAKAYELCPEESQQYFIEEYKKFLLQEGEMIKVRDISCSIVYCVIISKKEGYRDVYCDTIWRLILGYTVSALSPVLYKNYRYNVKQLYPKQLHYRLGS</sequence>
<reference evidence="3 4" key="1">
    <citation type="submission" date="2022-12" db="EMBL/GenBank/DDBJ databases">
        <title>Chromosome-level genome of Tegillarca granosa.</title>
        <authorList>
            <person name="Kim J."/>
        </authorList>
    </citation>
    <scope>NUCLEOTIDE SEQUENCE [LARGE SCALE GENOMIC DNA]</scope>
    <source>
        <strain evidence="3">Teg-2019</strain>
        <tissue evidence="3">Adductor muscle</tissue>
    </source>
</reference>
<keyword evidence="4" id="KW-1185">Reference proteome</keyword>
<organism evidence="3 4">
    <name type="scientific">Tegillarca granosa</name>
    <name type="common">Malaysian cockle</name>
    <name type="synonym">Anadara granosa</name>
    <dbReference type="NCBI Taxonomy" id="220873"/>
    <lineage>
        <taxon>Eukaryota</taxon>
        <taxon>Metazoa</taxon>
        <taxon>Spiralia</taxon>
        <taxon>Lophotrochozoa</taxon>
        <taxon>Mollusca</taxon>
        <taxon>Bivalvia</taxon>
        <taxon>Autobranchia</taxon>
        <taxon>Pteriomorphia</taxon>
        <taxon>Arcoida</taxon>
        <taxon>Arcoidea</taxon>
        <taxon>Arcidae</taxon>
        <taxon>Tegillarca</taxon>
    </lineage>
</organism>
<proteinExistence type="predicted"/>
<name>A0ABQ9EWW8_TEGGR</name>
<dbReference type="InterPro" id="IPR038765">
    <property type="entry name" value="Papain-like_cys_pep_sf"/>
</dbReference>
<dbReference type="Gene3D" id="3.90.70.10">
    <property type="entry name" value="Cysteine proteinases"/>
    <property type="match status" value="1"/>
</dbReference>
<feature type="domain" description="USP" evidence="2">
    <location>
        <begin position="262"/>
        <end position="646"/>
    </location>
</feature>
<dbReference type="EMBL" id="JARBDR010000640">
    <property type="protein sequence ID" value="KAJ8309681.1"/>
    <property type="molecule type" value="Genomic_DNA"/>
</dbReference>
<dbReference type="CDD" id="cd02659">
    <property type="entry name" value="peptidase_C19C"/>
    <property type="match status" value="1"/>
</dbReference>
<dbReference type="Pfam" id="PF12030">
    <property type="entry name" value="DUF3517"/>
    <property type="match status" value="2"/>
</dbReference>
<dbReference type="PROSITE" id="PS00973">
    <property type="entry name" value="USP_2"/>
    <property type="match status" value="1"/>
</dbReference>
<dbReference type="InterPro" id="IPR028889">
    <property type="entry name" value="USP"/>
</dbReference>
<dbReference type="PANTHER" id="PTHR24006">
    <property type="entry name" value="UBIQUITIN CARBOXYL-TERMINAL HYDROLASE"/>
    <property type="match status" value="1"/>
</dbReference>
<gene>
    <name evidence="3" type="ORF">KUTeg_011546</name>
</gene>
<protein>
    <recommendedName>
        <fullName evidence="2">USP domain-containing protein</fullName>
    </recommendedName>
</protein>
<accession>A0ABQ9EWW8</accession>
<comment type="caution">
    <text evidence="3">The sequence shown here is derived from an EMBL/GenBank/DDBJ whole genome shotgun (WGS) entry which is preliminary data.</text>
</comment>
<evidence type="ECO:0000313" key="4">
    <source>
        <dbReference type="Proteomes" id="UP001217089"/>
    </source>
</evidence>
<dbReference type="Pfam" id="PF00443">
    <property type="entry name" value="UCH"/>
    <property type="match status" value="1"/>
</dbReference>
<dbReference type="SUPFAM" id="SSF54001">
    <property type="entry name" value="Cysteine proteinases"/>
    <property type="match status" value="1"/>
</dbReference>
<evidence type="ECO:0000256" key="1">
    <source>
        <dbReference type="SAM" id="MobiDB-lite"/>
    </source>
</evidence>
<dbReference type="InterPro" id="IPR050164">
    <property type="entry name" value="Peptidase_C19"/>
</dbReference>
<dbReference type="PANTHER" id="PTHR24006:SF925">
    <property type="entry name" value="UBIQUITINYL HYDROLASE 1"/>
    <property type="match status" value="1"/>
</dbReference>
<dbReference type="Proteomes" id="UP001217089">
    <property type="component" value="Unassembled WGS sequence"/>
</dbReference>
<evidence type="ECO:0000259" key="2">
    <source>
        <dbReference type="PROSITE" id="PS50235"/>
    </source>
</evidence>
<dbReference type="InterPro" id="IPR021905">
    <property type="entry name" value="DUF3517"/>
</dbReference>
<dbReference type="PROSITE" id="PS50235">
    <property type="entry name" value="USP_3"/>
    <property type="match status" value="1"/>
</dbReference>
<dbReference type="InterPro" id="IPR018200">
    <property type="entry name" value="USP_CS"/>
</dbReference>
<feature type="region of interest" description="Disordered" evidence="1">
    <location>
        <begin position="303"/>
        <end position="336"/>
    </location>
</feature>
<evidence type="ECO:0000313" key="3">
    <source>
        <dbReference type="EMBL" id="KAJ8309681.1"/>
    </source>
</evidence>
<dbReference type="InterPro" id="IPR001394">
    <property type="entry name" value="Peptidase_C19_UCH"/>
</dbReference>
<feature type="compositionally biased region" description="Basic and acidic residues" evidence="1">
    <location>
        <begin position="321"/>
        <end position="336"/>
    </location>
</feature>